<feature type="compositionally biased region" description="Low complexity" evidence="1">
    <location>
        <begin position="47"/>
        <end position="59"/>
    </location>
</feature>
<keyword evidence="3" id="KW-1185">Reference proteome</keyword>
<sequence length="81" mass="8887">LCAIGDQLRSDDTPFPNFHATPSRRHLTVGVNSDGYVGQVSIIGEYSVESSSNPEPSSPKAETLLRGHRDSKRRPEHRSKG</sequence>
<gene>
    <name evidence="2" type="ORF">AVEN_162093_1</name>
</gene>
<evidence type="ECO:0000313" key="3">
    <source>
        <dbReference type="Proteomes" id="UP000499080"/>
    </source>
</evidence>
<feature type="region of interest" description="Disordered" evidence="1">
    <location>
        <begin position="47"/>
        <end position="81"/>
    </location>
</feature>
<evidence type="ECO:0000256" key="1">
    <source>
        <dbReference type="SAM" id="MobiDB-lite"/>
    </source>
</evidence>
<dbReference type="Proteomes" id="UP000499080">
    <property type="component" value="Unassembled WGS sequence"/>
</dbReference>
<comment type="caution">
    <text evidence="2">The sequence shown here is derived from an EMBL/GenBank/DDBJ whole genome shotgun (WGS) entry which is preliminary data.</text>
</comment>
<protein>
    <submittedName>
        <fullName evidence="2">Uncharacterized protein</fullName>
    </submittedName>
</protein>
<name>A0A4Y2LJM2_ARAVE</name>
<feature type="region of interest" description="Disordered" evidence="1">
    <location>
        <begin position="1"/>
        <end position="22"/>
    </location>
</feature>
<dbReference type="EMBL" id="BGPR01005892">
    <property type="protein sequence ID" value="GBN14350.1"/>
    <property type="molecule type" value="Genomic_DNA"/>
</dbReference>
<reference evidence="2 3" key="1">
    <citation type="journal article" date="2019" name="Sci. Rep.">
        <title>Orb-weaving spider Araneus ventricosus genome elucidates the spidroin gene catalogue.</title>
        <authorList>
            <person name="Kono N."/>
            <person name="Nakamura H."/>
            <person name="Ohtoshi R."/>
            <person name="Moran D.A.P."/>
            <person name="Shinohara A."/>
            <person name="Yoshida Y."/>
            <person name="Fujiwara M."/>
            <person name="Mori M."/>
            <person name="Tomita M."/>
            <person name="Arakawa K."/>
        </authorList>
    </citation>
    <scope>NUCLEOTIDE SEQUENCE [LARGE SCALE GENOMIC DNA]</scope>
</reference>
<accession>A0A4Y2LJM2</accession>
<feature type="compositionally biased region" description="Basic residues" evidence="1">
    <location>
        <begin position="69"/>
        <end position="81"/>
    </location>
</feature>
<organism evidence="2 3">
    <name type="scientific">Araneus ventricosus</name>
    <name type="common">Orbweaver spider</name>
    <name type="synonym">Epeira ventricosa</name>
    <dbReference type="NCBI Taxonomy" id="182803"/>
    <lineage>
        <taxon>Eukaryota</taxon>
        <taxon>Metazoa</taxon>
        <taxon>Ecdysozoa</taxon>
        <taxon>Arthropoda</taxon>
        <taxon>Chelicerata</taxon>
        <taxon>Arachnida</taxon>
        <taxon>Araneae</taxon>
        <taxon>Araneomorphae</taxon>
        <taxon>Entelegynae</taxon>
        <taxon>Araneoidea</taxon>
        <taxon>Araneidae</taxon>
        <taxon>Araneus</taxon>
    </lineage>
</organism>
<proteinExistence type="predicted"/>
<feature type="non-terminal residue" evidence="2">
    <location>
        <position position="1"/>
    </location>
</feature>
<dbReference type="AlphaFoldDB" id="A0A4Y2LJM2"/>
<evidence type="ECO:0000313" key="2">
    <source>
        <dbReference type="EMBL" id="GBN14350.1"/>
    </source>
</evidence>